<feature type="compositionally biased region" description="Low complexity" evidence="1">
    <location>
        <begin position="1164"/>
        <end position="1181"/>
    </location>
</feature>
<feature type="domain" description="C2" evidence="2">
    <location>
        <begin position="1346"/>
        <end position="1478"/>
    </location>
</feature>
<reference evidence="3" key="1">
    <citation type="submission" date="2013-05" db="EMBL/GenBank/DDBJ databases">
        <authorList>
            <person name="Yim A.K.Y."/>
            <person name="Chan T.F."/>
            <person name="Ji K.M."/>
            <person name="Liu X.Y."/>
            <person name="Zhou J.W."/>
            <person name="Li R.Q."/>
            <person name="Yang K.Y."/>
            <person name="Li J."/>
            <person name="Li M."/>
            <person name="Law P.T.W."/>
            <person name="Wu Y.L."/>
            <person name="Cai Z.L."/>
            <person name="Qin H."/>
            <person name="Bao Y."/>
            <person name="Leung R.K.K."/>
            <person name="Ng P.K.S."/>
            <person name="Zou J."/>
            <person name="Zhong X.J."/>
            <person name="Ran P.X."/>
            <person name="Zhong N.S."/>
            <person name="Liu Z.G."/>
            <person name="Tsui S.K.W."/>
        </authorList>
    </citation>
    <scope>NUCLEOTIDE SEQUENCE</scope>
    <source>
        <strain evidence="3">Derf</strain>
        <tissue evidence="3">Whole organism</tissue>
    </source>
</reference>
<organism evidence="3 4">
    <name type="scientific">Dermatophagoides farinae</name>
    <name type="common">American house dust mite</name>
    <dbReference type="NCBI Taxonomy" id="6954"/>
    <lineage>
        <taxon>Eukaryota</taxon>
        <taxon>Metazoa</taxon>
        <taxon>Ecdysozoa</taxon>
        <taxon>Arthropoda</taxon>
        <taxon>Chelicerata</taxon>
        <taxon>Arachnida</taxon>
        <taxon>Acari</taxon>
        <taxon>Acariformes</taxon>
        <taxon>Sarcoptiformes</taxon>
        <taxon>Astigmata</taxon>
        <taxon>Psoroptidia</taxon>
        <taxon>Analgoidea</taxon>
        <taxon>Pyroglyphidae</taxon>
        <taxon>Dermatophagoidinae</taxon>
        <taxon>Dermatophagoides</taxon>
    </lineage>
</organism>
<feature type="region of interest" description="Disordered" evidence="1">
    <location>
        <begin position="454"/>
        <end position="477"/>
    </location>
</feature>
<dbReference type="PROSITE" id="PS50004">
    <property type="entry name" value="C2"/>
    <property type="match status" value="2"/>
</dbReference>
<feature type="compositionally biased region" description="Low complexity" evidence="1">
    <location>
        <begin position="291"/>
        <end position="305"/>
    </location>
</feature>
<feature type="region of interest" description="Disordered" evidence="1">
    <location>
        <begin position="1239"/>
        <end position="1267"/>
    </location>
</feature>
<evidence type="ECO:0000313" key="4">
    <source>
        <dbReference type="Proteomes" id="UP000790347"/>
    </source>
</evidence>
<dbReference type="Proteomes" id="UP000790347">
    <property type="component" value="Unassembled WGS sequence"/>
</dbReference>
<feature type="compositionally biased region" description="Low complexity" evidence="1">
    <location>
        <begin position="1"/>
        <end position="25"/>
    </location>
</feature>
<feature type="region of interest" description="Disordered" evidence="1">
    <location>
        <begin position="284"/>
        <end position="325"/>
    </location>
</feature>
<feature type="region of interest" description="Disordered" evidence="1">
    <location>
        <begin position="1148"/>
        <end position="1181"/>
    </location>
</feature>
<dbReference type="GO" id="GO:0006887">
    <property type="term" value="P:exocytosis"/>
    <property type="evidence" value="ECO:0007669"/>
    <property type="project" value="TreeGrafter"/>
</dbReference>
<dbReference type="SMART" id="SM00239">
    <property type="entry name" value="C2"/>
    <property type="match status" value="2"/>
</dbReference>
<protein>
    <submittedName>
        <fullName evidence="3">Sytl5p</fullName>
    </submittedName>
</protein>
<evidence type="ECO:0000313" key="3">
    <source>
        <dbReference type="EMBL" id="KAH9520733.1"/>
    </source>
</evidence>
<dbReference type="InterPro" id="IPR035892">
    <property type="entry name" value="C2_domain_sf"/>
</dbReference>
<evidence type="ECO:0000256" key="1">
    <source>
        <dbReference type="SAM" id="MobiDB-lite"/>
    </source>
</evidence>
<feature type="compositionally biased region" description="Basic and acidic residues" evidence="1">
    <location>
        <begin position="1012"/>
        <end position="1023"/>
    </location>
</feature>
<feature type="region of interest" description="Disordered" evidence="1">
    <location>
        <begin position="1002"/>
        <end position="1091"/>
    </location>
</feature>
<accession>A0A922L672</accession>
<dbReference type="SUPFAM" id="SSF49562">
    <property type="entry name" value="C2 domain (Calcium/lipid-binding domain, CaLB)"/>
    <property type="match status" value="2"/>
</dbReference>
<feature type="compositionally biased region" description="Low complexity" evidence="1">
    <location>
        <begin position="932"/>
        <end position="952"/>
    </location>
</feature>
<proteinExistence type="predicted"/>
<dbReference type="PANTHER" id="PTHR45716:SF2">
    <property type="entry name" value="BITESIZE, ISOFORM I"/>
    <property type="match status" value="1"/>
</dbReference>
<evidence type="ECO:0000259" key="2">
    <source>
        <dbReference type="PROSITE" id="PS50004"/>
    </source>
</evidence>
<dbReference type="InterPro" id="IPR000008">
    <property type="entry name" value="C2_dom"/>
</dbReference>
<name>A0A922L672_DERFA</name>
<reference evidence="3" key="2">
    <citation type="journal article" date="2022" name="Res Sq">
        <title>Comparative Genomics Reveals Insights into the Divergent Evolution of Astigmatic Mites and Household Pest Adaptations.</title>
        <authorList>
            <person name="Xiong Q."/>
            <person name="Wan A.T.-Y."/>
            <person name="Liu X.-Y."/>
            <person name="Fung C.S.-H."/>
            <person name="Xiao X."/>
            <person name="Malainual N."/>
            <person name="Hou J."/>
            <person name="Wang L."/>
            <person name="Wang M."/>
            <person name="Yang K."/>
            <person name="Cui Y."/>
            <person name="Leung E."/>
            <person name="Nong W."/>
            <person name="Shin S.-K."/>
            <person name="Au S."/>
            <person name="Jeong K.Y."/>
            <person name="Chew F.T."/>
            <person name="Hui J."/>
            <person name="Leung T.F."/>
            <person name="Tungtrongchitr A."/>
            <person name="Zhong N."/>
            <person name="Liu Z."/>
            <person name="Tsui S."/>
        </authorList>
    </citation>
    <scope>NUCLEOTIDE SEQUENCE</scope>
    <source>
        <strain evidence="3">Derf</strain>
        <tissue evidence="3">Whole organism</tissue>
    </source>
</reference>
<feature type="compositionally biased region" description="Low complexity" evidence="1">
    <location>
        <begin position="1081"/>
        <end position="1091"/>
    </location>
</feature>
<feature type="compositionally biased region" description="Low complexity" evidence="1">
    <location>
        <begin position="463"/>
        <end position="472"/>
    </location>
</feature>
<sequence length="1642" mass="187205">MSSTSTTTTTKAAAATAASSSSSSSDNVNIQNQPVDIPVLNQQQLLLNNENDDHHLIDSTINQNDENDQESNPLNRQLFQQQLQYFHRHHQHKNDDDDDDGIYANYNDDYDDDYEQFYDKHQQQYLVDHSNDNMYGVPEMMIFDNHPHHQQQHYNHIDSIVDENNDDDGDPYNNRIQYFYEDDNNHQQSMDGNGILQIIDPTTMIYQNGEHQTDILSDARIYGLPTFLPQQQQQIQQHMLAIPGGPNGSIYGNPLVYSLHTIYEESENESSLQTLSSLTSTSMTIQTDSVQQQQQQQQSLDSSLDNNEDKLSSSSSSKFIHDNDSQQQVAQQQFSIVITTNGDGDNQIMENESKNCQTNENHHHVSDGKKFSNCWNNNNLDIDDDYVEDEMEEELDNVPPFNDSIALSSKLERYFTSGLLETTTTTVEKSQDHQQVKLLMDNKSLSLISGNVDHLNSRDHSHQQQQQQQQQQHPINRRKFDKIGSLCNLLIEMISSIKYSKIMTITDDQTDDDDDLSIIFKHLDQQSCLYCLDLKRFIIKMILMLRLSNIDNNGKDDDDDDDHCYYNSGKHLKAIHDNNNNNNDNKAVDDDDDDRLSIVRIIDRLSRREYINNDDDDDNRKTLCCYSRLQLEYFLITFMIEKIYRYTQINHLLFDHHFWSYEFNRLYGPASILKNQSSSSSSSASSSGKTIIKVTINGRLVPTTVENSFITGILSSTSSSTQQQSKVLKSLPKKSIFNQPKRFLSNNDSSIRVLQSNIEPIDLFRHQSKNPEYRTILHINNQQQRQQSGDWHGKKSSSSITDDDDDDDDDDMDDYCDDNVDIETRSSSQSSSSATTMMNNCTNKLNKFLRVSNPLNRSFLAKISPIPKESDNNMKKSSINGEISVSSWANESMIDNANNHSIHGDNTHPSLMNNENNKQNEHSTIPKRSCSHEQLQMQQNLQQKSSSSSSSDHTSHNGSKKIDETKSSKVPTNNSSTNGHRNSFKNFSNSTLDHIYEMIRNPFKSSKKRKKISIDTRQNDKNGSKSLSEPNLNGSSTNKRQQRNTVCDSINNGDHVSSNENDSIDGGKVSYSKSTPQLMTNNNNNENGSNQSENLETIKLNQLHTNDELNGNNFRRNSARQLSEKNLNSDRENVCDCNHHPLISRLNGLSPAGRMKGNQRLQRSLSGSQISSSSPTTATSSIGFQRPKLSCIICEKNVSTIENRTNVLEPVILFHHQNRHHYHHQRHRASTPTITIPTSSKTVIQQSSSSSSPSSSSHTTQSTSSTTLRSSISSHYILAKPFGNKFSSFRNNNNNNLQQQSSTKTSLISSYNNKDCDFKENLPVADNIQNQLEDSSENSDNTTMAIIGKICLSIYYETKLNSLTITIFRGHLNMVKKNKNDLYIKAYIIVDHQQEKAFKKKTKIKKPLKVDTSAGSLYEVEYNEILRFQGKWREFASGQLSVSLWNNDTFGRNTLLGQTLIRLNESVMLNSIQTRIWHDLHQPTKIKCQSVHVKGSLFVAIKHEDVAISSSVDGTGVGSLHVLIKEADDLNLTQYNINGYAYCKVMLKPERNKDDRHKTRTVKMGQCPRWNETIVFNNINRNDMNVKELEIAIMWLDKSSKTYLGSIRLTNHEGASNEERNLWRQSIERPNLWAYGKIPLRH</sequence>
<feature type="compositionally biased region" description="Polar residues" evidence="1">
    <location>
        <begin position="1024"/>
        <end position="1061"/>
    </location>
</feature>
<feature type="domain" description="C2" evidence="2">
    <location>
        <begin position="1502"/>
        <end position="1624"/>
    </location>
</feature>
<dbReference type="GO" id="GO:0042043">
    <property type="term" value="F:neurexin family protein binding"/>
    <property type="evidence" value="ECO:0007669"/>
    <property type="project" value="TreeGrafter"/>
</dbReference>
<feature type="compositionally biased region" description="Acidic residues" evidence="1">
    <location>
        <begin position="801"/>
        <end position="821"/>
    </location>
</feature>
<dbReference type="PANTHER" id="PTHR45716">
    <property type="entry name" value="BITESIZE, ISOFORM I"/>
    <property type="match status" value="1"/>
</dbReference>
<feature type="region of interest" description="Disordered" evidence="1">
    <location>
        <begin position="1"/>
        <end position="30"/>
    </location>
</feature>
<keyword evidence="4" id="KW-1185">Reference proteome</keyword>
<gene>
    <name evidence="3" type="primary">SYTL5</name>
    <name evidence="3" type="ORF">DERF_004425</name>
</gene>
<dbReference type="Pfam" id="PF00168">
    <property type="entry name" value="C2"/>
    <property type="match status" value="2"/>
</dbReference>
<feature type="compositionally biased region" description="Polar residues" evidence="1">
    <location>
        <begin position="1071"/>
        <end position="1080"/>
    </location>
</feature>
<feature type="region of interest" description="Disordered" evidence="1">
    <location>
        <begin position="782"/>
        <end position="838"/>
    </location>
</feature>
<dbReference type="EMBL" id="ASGP02000002">
    <property type="protein sequence ID" value="KAH9520733.1"/>
    <property type="molecule type" value="Genomic_DNA"/>
</dbReference>
<dbReference type="GO" id="GO:0070382">
    <property type="term" value="C:exocytic vesicle"/>
    <property type="evidence" value="ECO:0007669"/>
    <property type="project" value="TreeGrafter"/>
</dbReference>
<dbReference type="GO" id="GO:0005886">
    <property type="term" value="C:plasma membrane"/>
    <property type="evidence" value="ECO:0007669"/>
    <property type="project" value="TreeGrafter"/>
</dbReference>
<feature type="compositionally biased region" description="Polar residues" evidence="1">
    <location>
        <begin position="907"/>
        <end position="917"/>
    </location>
</feature>
<feature type="region of interest" description="Disordered" evidence="1">
    <location>
        <begin position="896"/>
        <end position="987"/>
    </location>
</feature>
<dbReference type="Gene3D" id="2.60.40.150">
    <property type="entry name" value="C2 domain"/>
    <property type="match status" value="2"/>
</dbReference>
<comment type="caution">
    <text evidence="3">The sequence shown here is derived from an EMBL/GenBank/DDBJ whole genome shotgun (WGS) entry which is preliminary data.</text>
</comment>
<feature type="compositionally biased region" description="Polar residues" evidence="1">
    <location>
        <begin position="968"/>
        <end position="987"/>
    </location>
</feature>